<dbReference type="InterPro" id="IPR036736">
    <property type="entry name" value="ACP-like_sf"/>
</dbReference>
<name>A0A1X2CE72_9MYCO</name>
<dbReference type="RefSeq" id="WP_085251431.1">
    <property type="nucleotide sequence ID" value="NZ_CAJMWJ010000001.1"/>
</dbReference>
<keyword evidence="1" id="KW-0808">Transferase</keyword>
<dbReference type="InterPro" id="IPR009081">
    <property type="entry name" value="PP-bd_ACP"/>
</dbReference>
<dbReference type="GO" id="GO:0000287">
    <property type="term" value="F:magnesium ion binding"/>
    <property type="evidence" value="ECO:0007669"/>
    <property type="project" value="InterPro"/>
</dbReference>
<dbReference type="SUPFAM" id="SSF56214">
    <property type="entry name" value="4'-phosphopantetheinyl transferase"/>
    <property type="match status" value="2"/>
</dbReference>
<dbReference type="AlphaFoldDB" id="A0A1X2CE72"/>
<dbReference type="SUPFAM" id="SSF47336">
    <property type="entry name" value="ACP-like"/>
    <property type="match status" value="1"/>
</dbReference>
<dbReference type="GeneID" id="93495943"/>
<dbReference type="InterPro" id="IPR037143">
    <property type="entry name" value="4-PPantetheinyl_Trfase_dom_sf"/>
</dbReference>
<gene>
    <name evidence="3" type="ORF">AWC22_23720</name>
</gene>
<dbReference type="InterPro" id="IPR008278">
    <property type="entry name" value="4-PPantetheinyl_Trfase_dom"/>
</dbReference>
<organism evidence="3 4">
    <name type="scientific">Mycobacterium riyadhense</name>
    <dbReference type="NCBI Taxonomy" id="486698"/>
    <lineage>
        <taxon>Bacteria</taxon>
        <taxon>Bacillati</taxon>
        <taxon>Actinomycetota</taxon>
        <taxon>Actinomycetes</taxon>
        <taxon>Mycobacteriales</taxon>
        <taxon>Mycobacteriaceae</taxon>
        <taxon>Mycobacterium</taxon>
    </lineage>
</organism>
<dbReference type="STRING" id="486698.AWC22_23720"/>
<protein>
    <recommendedName>
        <fullName evidence="2">Carrier domain-containing protein</fullName>
    </recommendedName>
</protein>
<reference evidence="3 4" key="1">
    <citation type="submission" date="2016-01" db="EMBL/GenBank/DDBJ databases">
        <title>The new phylogeny of the genus Mycobacterium.</title>
        <authorList>
            <person name="Tarcisio F."/>
            <person name="Conor M."/>
            <person name="Antonella G."/>
            <person name="Elisabetta G."/>
            <person name="Giulia F.S."/>
            <person name="Sara T."/>
            <person name="Anna F."/>
            <person name="Clotilde B."/>
            <person name="Roberto B."/>
            <person name="Veronica D.S."/>
            <person name="Fabio R."/>
            <person name="Monica P."/>
            <person name="Olivier J."/>
            <person name="Enrico T."/>
            <person name="Nicola S."/>
        </authorList>
    </citation>
    <scope>NUCLEOTIDE SEQUENCE [LARGE SCALE GENOMIC DNA]</scope>
    <source>
        <strain evidence="3 4">DSM 45176</strain>
    </source>
</reference>
<proteinExistence type="predicted"/>
<feature type="domain" description="Carrier" evidence="2">
    <location>
        <begin position="227"/>
        <end position="304"/>
    </location>
</feature>
<dbReference type="PROSITE" id="PS50075">
    <property type="entry name" value="CARRIER"/>
    <property type="match status" value="1"/>
</dbReference>
<sequence>MITLLATTTTRPLDPAVLTADESARLATLAGEQQRRQWLTSRRALRLLLGLAGLPPETARYTFPHPRISLSHTERVGAAAVVVDPTHLVTGVGIDVEPDRDADPRVARFFLDRRAQAWLATLPIAERRRQQVSLWTVKEALFKADMNNERATLRDYALVDPTAATGCAVRNLPHEEPAPGRSTVFGYTRTRLPGTGEHLCMAVAFRRPTTPTSTDAPMHSLPRRNMSTQEITFDEVAERISATLSIPLAKLTPTTTLADLAADSFMLVEAVVDLQEEFDTMFTQTQLREVTNLGELVELLQRSRVTSDA</sequence>
<dbReference type="Gene3D" id="1.10.1200.10">
    <property type="entry name" value="ACP-like"/>
    <property type="match status" value="1"/>
</dbReference>
<accession>A0A1X2CE72</accession>
<dbReference type="Proteomes" id="UP000193087">
    <property type="component" value="Unassembled WGS sequence"/>
</dbReference>
<evidence type="ECO:0000313" key="3">
    <source>
        <dbReference type="EMBL" id="ORW74131.1"/>
    </source>
</evidence>
<evidence type="ECO:0000256" key="1">
    <source>
        <dbReference type="ARBA" id="ARBA00022679"/>
    </source>
</evidence>
<dbReference type="OrthoDB" id="9808281at2"/>
<evidence type="ECO:0000259" key="2">
    <source>
        <dbReference type="PROSITE" id="PS50075"/>
    </source>
</evidence>
<dbReference type="GO" id="GO:0008897">
    <property type="term" value="F:holo-[acyl-carrier-protein] synthase activity"/>
    <property type="evidence" value="ECO:0007669"/>
    <property type="project" value="InterPro"/>
</dbReference>
<dbReference type="Pfam" id="PF00550">
    <property type="entry name" value="PP-binding"/>
    <property type="match status" value="1"/>
</dbReference>
<comment type="caution">
    <text evidence="3">The sequence shown here is derived from an EMBL/GenBank/DDBJ whole genome shotgun (WGS) entry which is preliminary data.</text>
</comment>
<dbReference type="Gene3D" id="3.90.470.20">
    <property type="entry name" value="4'-phosphopantetheinyl transferase domain"/>
    <property type="match status" value="1"/>
</dbReference>
<keyword evidence="4" id="KW-1185">Reference proteome</keyword>
<dbReference type="Pfam" id="PF01648">
    <property type="entry name" value="ACPS"/>
    <property type="match status" value="1"/>
</dbReference>
<dbReference type="EMBL" id="LQPQ01000123">
    <property type="protein sequence ID" value="ORW74131.1"/>
    <property type="molecule type" value="Genomic_DNA"/>
</dbReference>
<evidence type="ECO:0000313" key="4">
    <source>
        <dbReference type="Proteomes" id="UP000193087"/>
    </source>
</evidence>